<name>A3D455_SHEB5</name>
<evidence type="ECO:0000313" key="2">
    <source>
        <dbReference type="EMBL" id="ABN61518.1"/>
    </source>
</evidence>
<accession>A3D455</accession>
<dbReference type="AlphaFoldDB" id="A3D455"/>
<dbReference type="HOGENOM" id="CLU_087903_0_0_6"/>
<dbReference type="KEGG" id="sbl:Sbal_2016"/>
<feature type="transmembrane region" description="Helical" evidence="1">
    <location>
        <begin position="238"/>
        <end position="260"/>
    </location>
</feature>
<dbReference type="PANTHER" id="PTHR40115">
    <property type="entry name" value="INNER MEMBRANE PROTEIN WITH PEPSY TM HELIX"/>
    <property type="match status" value="1"/>
</dbReference>
<evidence type="ECO:0000313" key="3">
    <source>
        <dbReference type="Proteomes" id="UP000001557"/>
    </source>
</evidence>
<gene>
    <name evidence="2" type="ordered locus">Sbal_2016</name>
</gene>
<proteinExistence type="predicted"/>
<dbReference type="InterPro" id="IPR032307">
    <property type="entry name" value="PepSY_TM-like_2"/>
</dbReference>
<dbReference type="Proteomes" id="UP000001557">
    <property type="component" value="Chromosome"/>
</dbReference>
<dbReference type="STRING" id="325240.Sbal_2016"/>
<keyword evidence="3" id="KW-1185">Reference proteome</keyword>
<keyword evidence="1" id="KW-0472">Membrane</keyword>
<sequence length="266" mass="30232" precursor="true">MTRKHKSQTIPTIRYKLARALRPWHRRLGILSCLFILLLVVTGVAINHSQALQLNKSPVQQTWLLDYYGIAPPYHIAQFGSEAQPLFVTDNRLWLGHEPILEAQSQLISAAFLSNLLIAIDNNQLYLFDSQGHLQETQNSSTGLPKGLEALAIESFTLDATRLETVNRVWLKTTSGYYQTDENLIDWIPAQPLAPLHWVTPKGPVDADLIQYARSANLNWERVMLDLHSGRLFGAYAVWIWDIFGLALLLVSLSGLWLWVKQTKPR</sequence>
<organism evidence="2 3">
    <name type="scientific">Shewanella baltica (strain OS155 / ATCC BAA-1091)</name>
    <dbReference type="NCBI Taxonomy" id="325240"/>
    <lineage>
        <taxon>Bacteria</taxon>
        <taxon>Pseudomonadati</taxon>
        <taxon>Pseudomonadota</taxon>
        <taxon>Gammaproteobacteria</taxon>
        <taxon>Alteromonadales</taxon>
        <taxon>Shewanellaceae</taxon>
        <taxon>Shewanella</taxon>
    </lineage>
</organism>
<dbReference type="InterPro" id="IPR005625">
    <property type="entry name" value="PepSY-ass_TM"/>
</dbReference>
<reference evidence="2 3" key="1">
    <citation type="submission" date="2007-02" db="EMBL/GenBank/DDBJ databases">
        <title>Complete sequence of chromosome of Shewanella baltica OS155.</title>
        <authorList>
            <consortium name="US DOE Joint Genome Institute"/>
            <person name="Copeland A."/>
            <person name="Lucas S."/>
            <person name="Lapidus A."/>
            <person name="Barry K."/>
            <person name="Detter J.C."/>
            <person name="Glavina del Rio T."/>
            <person name="Hammon N."/>
            <person name="Israni S."/>
            <person name="Dalin E."/>
            <person name="Tice H."/>
            <person name="Pitluck S."/>
            <person name="Sims D.R."/>
            <person name="Brettin T."/>
            <person name="Bruce D."/>
            <person name="Han C."/>
            <person name="Tapia R."/>
            <person name="Brainard J."/>
            <person name="Schmutz J."/>
            <person name="Larimer F."/>
            <person name="Land M."/>
            <person name="Hauser L."/>
            <person name="Kyrpides N."/>
            <person name="Mikhailova N."/>
            <person name="Brettar I."/>
            <person name="Klappenbach J."/>
            <person name="Konstantinidis K."/>
            <person name="Rodrigues J."/>
            <person name="Tiedje J."/>
            <person name="Richardson P."/>
        </authorList>
    </citation>
    <scope>NUCLEOTIDE SEQUENCE [LARGE SCALE GENOMIC DNA]</scope>
    <source>
        <strain evidence="3">OS155 / ATCC BAA-1091</strain>
    </source>
</reference>
<dbReference type="EMBL" id="CP000563">
    <property type="protein sequence ID" value="ABN61518.1"/>
    <property type="molecule type" value="Genomic_DNA"/>
</dbReference>
<keyword evidence="1" id="KW-1133">Transmembrane helix</keyword>
<protein>
    <submittedName>
        <fullName evidence="2">PepSY-associated TM helix domain protein</fullName>
    </submittedName>
</protein>
<dbReference type="PANTHER" id="PTHR40115:SF1">
    <property type="entry name" value="INNER MEMBRANE PROTEIN WITH PEPSY TM HELIX"/>
    <property type="match status" value="1"/>
</dbReference>
<dbReference type="OrthoDB" id="9204737at2"/>
<evidence type="ECO:0000256" key="1">
    <source>
        <dbReference type="SAM" id="Phobius"/>
    </source>
</evidence>
<dbReference type="RefSeq" id="WP_011846738.1">
    <property type="nucleotide sequence ID" value="NC_009052.1"/>
</dbReference>
<keyword evidence="1" id="KW-0812">Transmembrane</keyword>
<dbReference type="Pfam" id="PF03929">
    <property type="entry name" value="PepSY_TM"/>
    <property type="match status" value="1"/>
</dbReference>